<comment type="caution">
    <text evidence="6">The sequence shown here is derived from an EMBL/GenBank/DDBJ whole genome shotgun (WGS) entry which is preliminary data.</text>
</comment>
<dbReference type="PANTHER" id="PTHR31263:SF68">
    <property type="entry name" value="GLYCOSIDE HYDROLASE FAMILY 5 DOMAIN-CONTAINING PROTEIN"/>
    <property type="match status" value="1"/>
</dbReference>
<dbReference type="AlphaFoldDB" id="S8CCQ7"/>
<evidence type="ECO:0000256" key="2">
    <source>
        <dbReference type="ARBA" id="ARBA00022801"/>
    </source>
</evidence>
<feature type="non-terminal residue" evidence="6">
    <location>
        <position position="389"/>
    </location>
</feature>
<evidence type="ECO:0000313" key="6">
    <source>
        <dbReference type="EMBL" id="EPS64690.1"/>
    </source>
</evidence>
<dbReference type="Gene3D" id="3.20.20.80">
    <property type="entry name" value="Glycosidases"/>
    <property type="match status" value="1"/>
</dbReference>
<feature type="non-terminal residue" evidence="6">
    <location>
        <position position="1"/>
    </location>
</feature>
<evidence type="ECO:0000256" key="4">
    <source>
        <dbReference type="RuleBase" id="RU361153"/>
    </source>
</evidence>
<dbReference type="Proteomes" id="UP000015453">
    <property type="component" value="Unassembled WGS sequence"/>
</dbReference>
<evidence type="ECO:0000256" key="1">
    <source>
        <dbReference type="ARBA" id="ARBA00005641"/>
    </source>
</evidence>
<organism evidence="6 7">
    <name type="scientific">Genlisea aurea</name>
    <dbReference type="NCBI Taxonomy" id="192259"/>
    <lineage>
        <taxon>Eukaryota</taxon>
        <taxon>Viridiplantae</taxon>
        <taxon>Streptophyta</taxon>
        <taxon>Embryophyta</taxon>
        <taxon>Tracheophyta</taxon>
        <taxon>Spermatophyta</taxon>
        <taxon>Magnoliopsida</taxon>
        <taxon>eudicotyledons</taxon>
        <taxon>Gunneridae</taxon>
        <taxon>Pentapetalae</taxon>
        <taxon>asterids</taxon>
        <taxon>lamiids</taxon>
        <taxon>Lamiales</taxon>
        <taxon>Lentibulariaceae</taxon>
        <taxon>Genlisea</taxon>
    </lineage>
</organism>
<keyword evidence="7" id="KW-1185">Reference proteome</keyword>
<dbReference type="InterPro" id="IPR017853">
    <property type="entry name" value="GH"/>
</dbReference>
<comment type="similarity">
    <text evidence="1 4">Belongs to the glycosyl hydrolase 5 (cellulase A) family.</text>
</comment>
<evidence type="ECO:0000256" key="3">
    <source>
        <dbReference type="ARBA" id="ARBA00023295"/>
    </source>
</evidence>
<dbReference type="PANTHER" id="PTHR31263">
    <property type="entry name" value="CELLULASE FAMILY PROTEIN (AFU_ORTHOLOGUE AFUA_5G14560)"/>
    <property type="match status" value="1"/>
</dbReference>
<accession>S8CCQ7</accession>
<feature type="domain" description="Glycoside hydrolase family 5" evidence="5">
    <location>
        <begin position="17"/>
        <end position="303"/>
    </location>
</feature>
<evidence type="ECO:0000259" key="5">
    <source>
        <dbReference type="Pfam" id="PF00150"/>
    </source>
</evidence>
<name>S8CCQ7_9LAMI</name>
<evidence type="ECO:0000313" key="7">
    <source>
        <dbReference type="Proteomes" id="UP000015453"/>
    </source>
</evidence>
<protein>
    <recommendedName>
        <fullName evidence="5">Glycoside hydrolase family 5 domain-containing protein</fullName>
    </recommendedName>
</protein>
<keyword evidence="2 4" id="KW-0378">Hydrolase</keyword>
<proteinExistence type="inferred from homology"/>
<gene>
    <name evidence="6" type="ORF">M569_10090</name>
</gene>
<keyword evidence="3 4" id="KW-0326">Glycosidase</keyword>
<dbReference type="OrthoDB" id="442731at2759"/>
<dbReference type="Pfam" id="PF00150">
    <property type="entry name" value="Cellulase"/>
    <property type="match status" value="1"/>
</dbReference>
<dbReference type="GO" id="GO:0004553">
    <property type="term" value="F:hydrolase activity, hydrolyzing O-glycosyl compounds"/>
    <property type="evidence" value="ECO:0007669"/>
    <property type="project" value="InterPro"/>
</dbReference>
<dbReference type="SUPFAM" id="SSF51445">
    <property type="entry name" value="(Trans)glycosidases"/>
    <property type="match status" value="1"/>
</dbReference>
<dbReference type="EMBL" id="AUSU01004669">
    <property type="protein sequence ID" value="EPS64690.1"/>
    <property type="molecule type" value="Genomic_DNA"/>
</dbReference>
<dbReference type="InterPro" id="IPR001547">
    <property type="entry name" value="Glyco_hydro_5"/>
</dbReference>
<dbReference type="GO" id="GO:0000272">
    <property type="term" value="P:polysaccharide catabolic process"/>
    <property type="evidence" value="ECO:0007669"/>
    <property type="project" value="InterPro"/>
</dbReference>
<sequence>WSAHMDLLLPEGLDKQPLSAIAAKIQAAGFNCVRMNTATYMFTRLEYGNVTIPQTLDLFPVPGAKAGVARNNPGLLGVEKNVLDGLMAAVDELGKRNLMVIVDNHVSSPGWCCSNDDGNGFFGDQFFDPYEWLRGLIIMANIFKHHPAVIGISLRNELRGSRQNEAEWYKFMAEGAMAVHKENPDFLVIVSGLSYAGDLGFLHRTPLGVGNLGNKLVYEAHWYAFGNSAQKWAARTNYLCGLITNSIIDKFMFVTQGQNPFPLFLSEFGIDQRGINEADNRYISCLLATVAELDVDWSLWTFQGSYFLRQGNANFEETYGVMDFNWNQFRNPQFLSRLDMIRAINIANNQSPIYRKLFHPQSGKCLGALDGSVFLVNCKAATLWANHVD</sequence>
<reference evidence="6 7" key="1">
    <citation type="journal article" date="2013" name="BMC Genomics">
        <title>The miniature genome of a carnivorous plant Genlisea aurea contains a low number of genes and short non-coding sequences.</title>
        <authorList>
            <person name="Leushkin E.V."/>
            <person name="Sutormin R.A."/>
            <person name="Nabieva E.R."/>
            <person name="Penin A.A."/>
            <person name="Kondrashov A.S."/>
            <person name="Logacheva M.D."/>
        </authorList>
    </citation>
    <scope>NUCLEOTIDE SEQUENCE [LARGE SCALE GENOMIC DNA]</scope>
</reference>